<dbReference type="EC" id="2.1.1.193" evidence="3 12"/>
<keyword evidence="9 12" id="KW-0949">S-adenosyl-L-methionine</keyword>
<evidence type="ECO:0000256" key="6">
    <source>
        <dbReference type="ARBA" id="ARBA00022552"/>
    </source>
</evidence>
<dbReference type="PANTHER" id="PTHR30027">
    <property type="entry name" value="RIBOSOMAL RNA SMALL SUBUNIT METHYLTRANSFERASE E"/>
    <property type="match status" value="1"/>
</dbReference>
<evidence type="ECO:0000256" key="9">
    <source>
        <dbReference type="ARBA" id="ARBA00022691"/>
    </source>
</evidence>
<evidence type="ECO:0000313" key="15">
    <source>
        <dbReference type="EMBL" id="TCK46990.1"/>
    </source>
</evidence>
<dbReference type="InterPro" id="IPR029026">
    <property type="entry name" value="tRNA_m1G_MTases_N"/>
</dbReference>
<dbReference type="NCBIfam" id="NF008690">
    <property type="entry name" value="PRK11713.1-1"/>
    <property type="match status" value="1"/>
</dbReference>
<dbReference type="OrthoDB" id="9815641at2"/>
<accession>A0A4R1J912</accession>
<dbReference type="Gene3D" id="2.40.240.20">
    <property type="entry name" value="Hypothetical PUA domain-like, domain 1"/>
    <property type="match status" value="1"/>
</dbReference>
<comment type="function">
    <text evidence="10 12">Specifically methylates the N3 position of the uracil ring of uridine 1498 (m3U1498) in 16S rRNA. Acts on the fully assembled 30S ribosomal subunit.</text>
</comment>
<dbReference type="NCBIfam" id="TIGR00046">
    <property type="entry name" value="RsmE family RNA methyltransferase"/>
    <property type="match status" value="1"/>
</dbReference>
<dbReference type="RefSeq" id="WP_131913885.1">
    <property type="nucleotide sequence ID" value="NZ_OU594967.1"/>
</dbReference>
<evidence type="ECO:0000256" key="3">
    <source>
        <dbReference type="ARBA" id="ARBA00012328"/>
    </source>
</evidence>
<dbReference type="GO" id="GO:0005737">
    <property type="term" value="C:cytoplasm"/>
    <property type="evidence" value="ECO:0007669"/>
    <property type="project" value="UniProtKB-SubCell"/>
</dbReference>
<organism evidence="15 16">
    <name type="scientific">Celerinatantimonas diazotrophica</name>
    <dbReference type="NCBI Taxonomy" id="412034"/>
    <lineage>
        <taxon>Bacteria</taxon>
        <taxon>Pseudomonadati</taxon>
        <taxon>Pseudomonadota</taxon>
        <taxon>Gammaproteobacteria</taxon>
        <taxon>Celerinatantimonadaceae</taxon>
        <taxon>Celerinatantimonas</taxon>
    </lineage>
</organism>
<evidence type="ECO:0000256" key="2">
    <source>
        <dbReference type="ARBA" id="ARBA00005528"/>
    </source>
</evidence>
<evidence type="ECO:0000259" key="13">
    <source>
        <dbReference type="Pfam" id="PF04452"/>
    </source>
</evidence>
<comment type="catalytic activity">
    <reaction evidence="11 12">
        <text>uridine(1498) in 16S rRNA + S-adenosyl-L-methionine = N(3)-methyluridine(1498) in 16S rRNA + S-adenosyl-L-homocysteine + H(+)</text>
        <dbReference type="Rhea" id="RHEA:42920"/>
        <dbReference type="Rhea" id="RHEA-COMP:10283"/>
        <dbReference type="Rhea" id="RHEA-COMP:10284"/>
        <dbReference type="ChEBI" id="CHEBI:15378"/>
        <dbReference type="ChEBI" id="CHEBI:57856"/>
        <dbReference type="ChEBI" id="CHEBI:59789"/>
        <dbReference type="ChEBI" id="CHEBI:65315"/>
        <dbReference type="ChEBI" id="CHEBI:74502"/>
        <dbReference type="EC" id="2.1.1.193"/>
    </reaction>
</comment>
<evidence type="ECO:0000256" key="12">
    <source>
        <dbReference type="PIRNR" id="PIRNR015601"/>
    </source>
</evidence>
<dbReference type="EMBL" id="SMGD01000016">
    <property type="protein sequence ID" value="TCK46990.1"/>
    <property type="molecule type" value="Genomic_DNA"/>
</dbReference>
<dbReference type="NCBIfam" id="NF008692">
    <property type="entry name" value="PRK11713.1-5"/>
    <property type="match status" value="1"/>
</dbReference>
<dbReference type="GO" id="GO:0070042">
    <property type="term" value="F:rRNA (uridine-N3-)-methyltransferase activity"/>
    <property type="evidence" value="ECO:0007669"/>
    <property type="project" value="TreeGrafter"/>
</dbReference>
<dbReference type="InterPro" id="IPR015947">
    <property type="entry name" value="PUA-like_sf"/>
</dbReference>
<evidence type="ECO:0000256" key="11">
    <source>
        <dbReference type="ARBA" id="ARBA00047944"/>
    </source>
</evidence>
<evidence type="ECO:0000313" key="16">
    <source>
        <dbReference type="Proteomes" id="UP000295565"/>
    </source>
</evidence>
<dbReference type="PANTHER" id="PTHR30027:SF3">
    <property type="entry name" value="16S RRNA (URACIL(1498)-N(3))-METHYLTRANSFERASE"/>
    <property type="match status" value="1"/>
</dbReference>
<evidence type="ECO:0000256" key="1">
    <source>
        <dbReference type="ARBA" id="ARBA00004496"/>
    </source>
</evidence>
<keyword evidence="7 12" id="KW-0489">Methyltransferase</keyword>
<dbReference type="Proteomes" id="UP000295565">
    <property type="component" value="Unassembled WGS sequence"/>
</dbReference>
<dbReference type="InterPro" id="IPR006700">
    <property type="entry name" value="RsmE"/>
</dbReference>
<proteinExistence type="inferred from homology"/>
<sequence>MRIPRIYHPSQLATQQQVLLSDDATGHIARVLRLKEGHPVILFCGDGFDYAGEITTLTKRNVEVRLDSSNDKRQIESPLHIHLGQVISRGDKMDFTLQKSVELGVDEITPLLSARCGVKLPPERLEKKRQQWQKIVISACEQCGRAIIPTINPVLELNQWASEQTNELKLNLHPQAPYTIKSIPRPEQGIRLLIGPEGGLSEQEITQMSDLAFAEIQLGPRILRTETAALCAISALQSQFGDLA</sequence>
<evidence type="ECO:0000256" key="8">
    <source>
        <dbReference type="ARBA" id="ARBA00022679"/>
    </source>
</evidence>
<keyword evidence="6 12" id="KW-0698">rRNA processing</keyword>
<dbReference type="Pfam" id="PF20260">
    <property type="entry name" value="PUA_4"/>
    <property type="match status" value="1"/>
</dbReference>
<comment type="caution">
    <text evidence="15">The sequence shown here is derived from an EMBL/GenBank/DDBJ whole genome shotgun (WGS) entry which is preliminary data.</text>
</comment>
<dbReference type="Gene3D" id="3.40.1280.10">
    <property type="match status" value="1"/>
</dbReference>
<dbReference type="InterPro" id="IPR029028">
    <property type="entry name" value="Alpha/beta_knot_MTases"/>
</dbReference>
<dbReference type="SUPFAM" id="SSF88697">
    <property type="entry name" value="PUA domain-like"/>
    <property type="match status" value="1"/>
</dbReference>
<protein>
    <recommendedName>
        <fullName evidence="4 12">Ribosomal RNA small subunit methyltransferase E</fullName>
        <ecNumber evidence="3 12">2.1.1.193</ecNumber>
    </recommendedName>
</protein>
<evidence type="ECO:0000256" key="4">
    <source>
        <dbReference type="ARBA" id="ARBA00013673"/>
    </source>
</evidence>
<dbReference type="InterPro" id="IPR046886">
    <property type="entry name" value="RsmE_MTase_dom"/>
</dbReference>
<comment type="subcellular location">
    <subcellularLocation>
        <location evidence="1 12">Cytoplasm</location>
    </subcellularLocation>
</comment>
<reference evidence="15 16" key="1">
    <citation type="submission" date="2019-03" db="EMBL/GenBank/DDBJ databases">
        <title>Genomic Encyclopedia of Type Strains, Phase IV (KMG-IV): sequencing the most valuable type-strain genomes for metagenomic binning, comparative biology and taxonomic classification.</title>
        <authorList>
            <person name="Goeker M."/>
        </authorList>
    </citation>
    <scope>NUCLEOTIDE SEQUENCE [LARGE SCALE GENOMIC DNA]</scope>
    <source>
        <strain evidence="15 16">DSM 18577</strain>
    </source>
</reference>
<dbReference type="AlphaFoldDB" id="A0A4R1J912"/>
<dbReference type="SUPFAM" id="SSF75217">
    <property type="entry name" value="alpha/beta knot"/>
    <property type="match status" value="1"/>
</dbReference>
<dbReference type="PIRSF" id="PIRSF015601">
    <property type="entry name" value="MTase_slr0722"/>
    <property type="match status" value="1"/>
</dbReference>
<evidence type="ECO:0000259" key="14">
    <source>
        <dbReference type="Pfam" id="PF20260"/>
    </source>
</evidence>
<name>A0A4R1J912_9GAMM</name>
<dbReference type="FunFam" id="3.40.1280.10:FF:000007">
    <property type="entry name" value="Ribosomal RNA small subunit methyltransferase E"/>
    <property type="match status" value="1"/>
</dbReference>
<keyword evidence="16" id="KW-1185">Reference proteome</keyword>
<dbReference type="GO" id="GO:0070475">
    <property type="term" value="P:rRNA base methylation"/>
    <property type="evidence" value="ECO:0007669"/>
    <property type="project" value="TreeGrafter"/>
</dbReference>
<gene>
    <name evidence="15" type="ORF">EV690_3143</name>
</gene>
<evidence type="ECO:0000256" key="7">
    <source>
        <dbReference type="ARBA" id="ARBA00022603"/>
    </source>
</evidence>
<dbReference type="CDD" id="cd18084">
    <property type="entry name" value="RsmE-like"/>
    <property type="match status" value="1"/>
</dbReference>
<dbReference type="Pfam" id="PF04452">
    <property type="entry name" value="Methyltrans_RNA"/>
    <property type="match status" value="1"/>
</dbReference>
<keyword evidence="8 12" id="KW-0808">Transferase</keyword>
<feature type="domain" description="Ribosomal RNA small subunit methyltransferase E methyltransferase" evidence="13">
    <location>
        <begin position="76"/>
        <end position="237"/>
    </location>
</feature>
<feature type="domain" description="Ribosomal RNA small subunit methyltransferase E PUA-like" evidence="14">
    <location>
        <begin position="20"/>
        <end position="66"/>
    </location>
</feature>
<evidence type="ECO:0000256" key="10">
    <source>
        <dbReference type="ARBA" id="ARBA00025699"/>
    </source>
</evidence>
<comment type="similarity">
    <text evidence="2 12">Belongs to the RNA methyltransferase RsmE family.</text>
</comment>
<dbReference type="InterPro" id="IPR046887">
    <property type="entry name" value="RsmE_PUA-like"/>
</dbReference>
<keyword evidence="5 12" id="KW-0963">Cytoplasm</keyword>
<evidence type="ECO:0000256" key="5">
    <source>
        <dbReference type="ARBA" id="ARBA00022490"/>
    </source>
</evidence>